<dbReference type="EMBL" id="CADCXN010000125">
    <property type="protein sequence ID" value="CAA9892999.1"/>
    <property type="molecule type" value="Genomic_DNA"/>
</dbReference>
<protein>
    <submittedName>
        <fullName evidence="1">Uncharacterized protein</fullName>
    </submittedName>
</protein>
<sequence length="80" mass="9135">MHFLEGDFASIGDIEIARVENHEAHKREHDDAERIDPMEPAGTYIPHGIRFQLRHTASPWLRLILHSLLCSAQQVIIQVG</sequence>
<dbReference type="Proteomes" id="UP000494216">
    <property type="component" value="Unassembled WGS sequence"/>
</dbReference>
<proteinExistence type="predicted"/>
<gene>
    <name evidence="1" type="ORF">METHB2_900009</name>
</gene>
<keyword evidence="2" id="KW-1185">Reference proteome</keyword>
<name>A0A8S0Y765_9GAMM</name>
<accession>A0A8S0Y765</accession>
<dbReference type="AlphaFoldDB" id="A0A8S0Y765"/>
<evidence type="ECO:0000313" key="2">
    <source>
        <dbReference type="Proteomes" id="UP000494216"/>
    </source>
</evidence>
<evidence type="ECO:0000313" key="1">
    <source>
        <dbReference type="EMBL" id="CAA9892999.1"/>
    </source>
</evidence>
<reference evidence="1 2" key="1">
    <citation type="submission" date="2020-02" db="EMBL/GenBank/DDBJ databases">
        <authorList>
            <person name="Hogendoorn C."/>
        </authorList>
    </citation>
    <scope>NUCLEOTIDE SEQUENCE [LARGE SCALE GENOMIC DNA]</scope>
    <source>
        <strain evidence="1">METHB21</strain>
    </source>
</reference>
<comment type="caution">
    <text evidence="1">The sequence shown here is derived from an EMBL/GenBank/DDBJ whole genome shotgun (WGS) entry which is preliminary data.</text>
</comment>
<organism evidence="1 2">
    <name type="scientific">Candidatus Methylobacter favarea</name>
    <dbReference type="NCBI Taxonomy" id="2707345"/>
    <lineage>
        <taxon>Bacteria</taxon>
        <taxon>Pseudomonadati</taxon>
        <taxon>Pseudomonadota</taxon>
        <taxon>Gammaproteobacteria</taxon>
        <taxon>Methylococcales</taxon>
        <taxon>Methylococcaceae</taxon>
        <taxon>Methylobacter</taxon>
    </lineage>
</organism>